<feature type="transmembrane region" description="Helical" evidence="2">
    <location>
        <begin position="250"/>
        <end position="269"/>
    </location>
</feature>
<dbReference type="Pfam" id="PF11309">
    <property type="entry name" value="DUF3112"/>
    <property type="match status" value="1"/>
</dbReference>
<keyword evidence="4" id="KW-1185">Reference proteome</keyword>
<sequence length="371" mass="41479">MLTSRPAVFGDYPVRKDDIAGSVVCIICFFVLAVTNMTIFRRNKARGHLFVPSGAMFGLCMARIVTFSMRLAYTTHPSNVNISIASSIFIAAGVVILFVLNILFSQRVFTAQHPSRAYVGSVFFNIMRVYYFSIIAFLIVLIAATGVYYHTNATVMKGIAQFRKVAMVYFTVAAFLPILIVTAAYAIPRSEQDRTWPVHYAHWIGKYSGVYSPDLRNMPSASEFYSEIHEGDTRTPVHVIPPSDRGAREVSLVLIIVPSVLLTFATAVRTASTFRSAVEIFKPWYDYRVTMYLCIALVELSVEITWIVGRVDLRFYIPDNDKQWKKLAAAVADNEKAGVMDLDVDGETEVELERANRSSGDVEVDGKSRQG</sequence>
<organism evidence="3 4">
    <name type="scientific">Lipomyces starkeyi NRRL Y-11557</name>
    <dbReference type="NCBI Taxonomy" id="675824"/>
    <lineage>
        <taxon>Eukaryota</taxon>
        <taxon>Fungi</taxon>
        <taxon>Dikarya</taxon>
        <taxon>Ascomycota</taxon>
        <taxon>Saccharomycotina</taxon>
        <taxon>Lipomycetes</taxon>
        <taxon>Lipomycetales</taxon>
        <taxon>Lipomycetaceae</taxon>
        <taxon>Lipomyces</taxon>
    </lineage>
</organism>
<reference evidence="3 4" key="1">
    <citation type="journal article" date="2016" name="Proc. Natl. Acad. Sci. U.S.A.">
        <title>Comparative genomics of biotechnologically important yeasts.</title>
        <authorList>
            <person name="Riley R."/>
            <person name="Haridas S."/>
            <person name="Wolfe K.H."/>
            <person name="Lopes M.R."/>
            <person name="Hittinger C.T."/>
            <person name="Goeker M."/>
            <person name="Salamov A.A."/>
            <person name="Wisecaver J.H."/>
            <person name="Long T.M."/>
            <person name="Calvey C.H."/>
            <person name="Aerts A.L."/>
            <person name="Barry K.W."/>
            <person name="Choi C."/>
            <person name="Clum A."/>
            <person name="Coughlan A.Y."/>
            <person name="Deshpande S."/>
            <person name="Douglass A.P."/>
            <person name="Hanson S.J."/>
            <person name="Klenk H.-P."/>
            <person name="LaButti K.M."/>
            <person name="Lapidus A."/>
            <person name="Lindquist E.A."/>
            <person name="Lipzen A.M."/>
            <person name="Meier-Kolthoff J.P."/>
            <person name="Ohm R.A."/>
            <person name="Otillar R.P."/>
            <person name="Pangilinan J.L."/>
            <person name="Peng Y."/>
            <person name="Rokas A."/>
            <person name="Rosa C.A."/>
            <person name="Scheuner C."/>
            <person name="Sibirny A.A."/>
            <person name="Slot J.C."/>
            <person name="Stielow J.B."/>
            <person name="Sun H."/>
            <person name="Kurtzman C.P."/>
            <person name="Blackwell M."/>
            <person name="Grigoriev I.V."/>
            <person name="Jeffries T.W."/>
        </authorList>
    </citation>
    <scope>NUCLEOTIDE SEQUENCE [LARGE SCALE GENOMIC DNA]</scope>
    <source>
        <strain evidence="3 4">NRRL Y-11557</strain>
    </source>
</reference>
<dbReference type="Proteomes" id="UP000094385">
    <property type="component" value="Unassembled WGS sequence"/>
</dbReference>
<dbReference type="InterPro" id="IPR021460">
    <property type="entry name" value="DUF3112"/>
</dbReference>
<dbReference type="OrthoDB" id="3357002at2759"/>
<dbReference type="AlphaFoldDB" id="A0A1E3PUV6"/>
<keyword evidence="2" id="KW-0812">Transmembrane</keyword>
<dbReference type="EMBL" id="KV454305">
    <property type="protein sequence ID" value="ODQ69064.1"/>
    <property type="molecule type" value="Genomic_DNA"/>
</dbReference>
<keyword evidence="2" id="KW-1133">Transmembrane helix</keyword>
<feature type="transmembrane region" description="Helical" evidence="2">
    <location>
        <begin position="49"/>
        <end position="72"/>
    </location>
</feature>
<keyword evidence="2" id="KW-0472">Membrane</keyword>
<evidence type="ECO:0000256" key="1">
    <source>
        <dbReference type="SAM" id="MobiDB-lite"/>
    </source>
</evidence>
<dbReference type="STRING" id="675824.A0A1E3PUV6"/>
<evidence type="ECO:0008006" key="5">
    <source>
        <dbReference type="Google" id="ProtNLM"/>
    </source>
</evidence>
<evidence type="ECO:0000256" key="2">
    <source>
        <dbReference type="SAM" id="Phobius"/>
    </source>
</evidence>
<dbReference type="PANTHER" id="PTHR35184">
    <property type="entry name" value="YALI0C10208P"/>
    <property type="match status" value="1"/>
</dbReference>
<feature type="transmembrane region" description="Helical" evidence="2">
    <location>
        <begin position="20"/>
        <end position="40"/>
    </location>
</feature>
<name>A0A1E3PUV6_LIPST</name>
<evidence type="ECO:0000313" key="4">
    <source>
        <dbReference type="Proteomes" id="UP000094385"/>
    </source>
</evidence>
<gene>
    <name evidence="3" type="ORF">LIPSTDRAFT_76278</name>
</gene>
<protein>
    <recommendedName>
        <fullName evidence="5">Integral membrane protein</fullName>
    </recommendedName>
</protein>
<evidence type="ECO:0000313" key="3">
    <source>
        <dbReference type="EMBL" id="ODQ69064.1"/>
    </source>
</evidence>
<proteinExistence type="predicted"/>
<accession>A0A1E3PUV6</accession>
<feature type="transmembrane region" description="Helical" evidence="2">
    <location>
        <begin position="84"/>
        <end position="109"/>
    </location>
</feature>
<feature type="transmembrane region" description="Helical" evidence="2">
    <location>
        <begin position="289"/>
        <end position="308"/>
    </location>
</feature>
<feature type="transmembrane region" description="Helical" evidence="2">
    <location>
        <begin position="169"/>
        <end position="187"/>
    </location>
</feature>
<feature type="region of interest" description="Disordered" evidence="1">
    <location>
        <begin position="351"/>
        <end position="371"/>
    </location>
</feature>
<feature type="transmembrane region" description="Helical" evidence="2">
    <location>
        <begin position="129"/>
        <end position="149"/>
    </location>
</feature>
<dbReference type="PANTHER" id="PTHR35184:SF1">
    <property type="entry name" value="INTEGRAL MEMBRANE PROTEIN"/>
    <property type="match status" value="1"/>
</dbReference>